<dbReference type="EMBL" id="CP069032">
    <property type="protein sequence ID" value="QRD00292.1"/>
    <property type="molecule type" value="Genomic_DNA"/>
</dbReference>
<dbReference type="AlphaFoldDB" id="A0A7U2I580"/>
<dbReference type="SUPFAM" id="SSF51556">
    <property type="entry name" value="Metallo-dependent hydrolases"/>
    <property type="match status" value="1"/>
</dbReference>
<evidence type="ECO:0000256" key="3">
    <source>
        <dbReference type="RuleBase" id="RU366045"/>
    </source>
</evidence>
<dbReference type="InterPro" id="IPR006680">
    <property type="entry name" value="Amidohydro-rel"/>
</dbReference>
<comment type="similarity">
    <text evidence="3">Belongs to the metallo-dependent hydrolases superfamily.</text>
</comment>
<accession>A0A7U2I580</accession>
<dbReference type="InterPro" id="IPR032466">
    <property type="entry name" value="Metal_Hydrolase"/>
</dbReference>
<evidence type="ECO:0000313" key="5">
    <source>
        <dbReference type="EMBL" id="QRD00292.1"/>
    </source>
</evidence>
<dbReference type="PANTHER" id="PTHR21240">
    <property type="entry name" value="2-AMINO-3-CARBOXYLMUCONATE-6-SEMIALDEHYDE DECARBOXYLASE"/>
    <property type="match status" value="1"/>
</dbReference>
<dbReference type="PANTHER" id="PTHR21240:SF30">
    <property type="entry name" value="AMIDOHYDROLASE-RELATED DOMAIN-CONTAINING PROTEIN-RELATED"/>
    <property type="match status" value="1"/>
</dbReference>
<reference evidence="6" key="1">
    <citation type="journal article" date="2021" name="BMC Genomics">
        <title>Chromosome-level genome assembly and manually-curated proteome of model necrotroph Parastagonospora nodorum Sn15 reveals a genome-wide trove of candidate effector homologs, and redundancy of virulence-related functions within an accessory chromosome.</title>
        <authorList>
            <person name="Bertazzoni S."/>
            <person name="Jones D.A.B."/>
            <person name="Phan H.T."/>
            <person name="Tan K.-C."/>
            <person name="Hane J.K."/>
        </authorList>
    </citation>
    <scope>NUCLEOTIDE SEQUENCE [LARGE SCALE GENOMIC DNA]</scope>
    <source>
        <strain evidence="6">SN15 / ATCC MYA-4574 / FGSC 10173)</strain>
    </source>
</reference>
<evidence type="ECO:0000256" key="2">
    <source>
        <dbReference type="ARBA" id="ARBA00023239"/>
    </source>
</evidence>
<dbReference type="Pfam" id="PF04909">
    <property type="entry name" value="Amidohydro_2"/>
    <property type="match status" value="1"/>
</dbReference>
<keyword evidence="2 3" id="KW-0456">Lyase</keyword>
<dbReference type="GO" id="GO:0016831">
    <property type="term" value="F:carboxy-lyase activity"/>
    <property type="evidence" value="ECO:0007669"/>
    <property type="project" value="UniProtKB-KW"/>
</dbReference>
<dbReference type="OrthoDB" id="432010at2759"/>
<gene>
    <name evidence="5" type="ORF">JI435_071670</name>
</gene>
<proteinExistence type="inferred from homology"/>
<sequence length="392" mass="42916">MTPPSTPHLESSNDPQESSTLSTAFNILVSTALLLNRPLAASLPTPTIPNPMPPPPLIACLESYINPALPIGTGIGTDTSAPALHLLPSTTLSKLKNVGPARIKDMRALGHARQILSHVPIAATPATCTRFNDTLASVVQINRDKFAALAVLPMDGREAAKELQRCVVKLKFVGGVLGLKPDGCGGLTLGNDLEEVWSVAARYRVPVMLRDMWPLGTHLPVYQAGLADSVVAPLMTNMHTSHNHSPLPILHLYLSGVFDRHPDLRIILAHPCLLPSLLPRIDTILALIPAADKPTRGFLDVWQHNFYLATADVLDMSTMRTLLEQIPVDRVLYASNYPLEERSRELMEELKNSNFLTKEEWERLAWGNAEFVFGFKKEKEGKAKAYSSVTVS</sequence>
<evidence type="ECO:0000256" key="1">
    <source>
        <dbReference type="ARBA" id="ARBA00022793"/>
    </source>
</evidence>
<evidence type="ECO:0000313" key="6">
    <source>
        <dbReference type="Proteomes" id="UP000663193"/>
    </source>
</evidence>
<keyword evidence="6" id="KW-1185">Reference proteome</keyword>
<protein>
    <recommendedName>
        <fullName evidence="4">Amidohydrolase-related domain-containing protein</fullName>
    </recommendedName>
</protein>
<evidence type="ECO:0000259" key="4">
    <source>
        <dbReference type="Pfam" id="PF04909"/>
    </source>
</evidence>
<feature type="domain" description="Amidohydrolase-related" evidence="4">
    <location>
        <begin position="105"/>
        <end position="375"/>
    </location>
</feature>
<dbReference type="Proteomes" id="UP000663193">
    <property type="component" value="Chromosome 10"/>
</dbReference>
<dbReference type="InterPro" id="IPR032465">
    <property type="entry name" value="ACMSD"/>
</dbReference>
<dbReference type="GO" id="GO:0016787">
    <property type="term" value="F:hydrolase activity"/>
    <property type="evidence" value="ECO:0007669"/>
    <property type="project" value="InterPro"/>
</dbReference>
<organism evidence="5 6">
    <name type="scientific">Phaeosphaeria nodorum (strain SN15 / ATCC MYA-4574 / FGSC 10173)</name>
    <name type="common">Glume blotch fungus</name>
    <name type="synonym">Parastagonospora nodorum</name>
    <dbReference type="NCBI Taxonomy" id="321614"/>
    <lineage>
        <taxon>Eukaryota</taxon>
        <taxon>Fungi</taxon>
        <taxon>Dikarya</taxon>
        <taxon>Ascomycota</taxon>
        <taxon>Pezizomycotina</taxon>
        <taxon>Dothideomycetes</taxon>
        <taxon>Pleosporomycetidae</taxon>
        <taxon>Pleosporales</taxon>
        <taxon>Pleosporineae</taxon>
        <taxon>Phaeosphaeriaceae</taxon>
        <taxon>Parastagonospora</taxon>
    </lineage>
</organism>
<dbReference type="VEuPathDB" id="FungiDB:JI435_071670"/>
<dbReference type="Gene3D" id="3.20.20.140">
    <property type="entry name" value="Metal-dependent hydrolases"/>
    <property type="match status" value="1"/>
</dbReference>
<name>A0A7U2I580_PHANO</name>
<keyword evidence="1 3" id="KW-0210">Decarboxylase</keyword>